<proteinExistence type="predicted"/>
<feature type="compositionally biased region" description="Polar residues" evidence="1">
    <location>
        <begin position="220"/>
        <end position="235"/>
    </location>
</feature>
<accession>A0AAD7RMH1</accession>
<evidence type="ECO:0000313" key="2">
    <source>
        <dbReference type="EMBL" id="KAJ8387023.1"/>
    </source>
</evidence>
<protein>
    <submittedName>
        <fullName evidence="2">Uncharacterized protein</fullName>
    </submittedName>
</protein>
<feature type="compositionally biased region" description="Basic and acidic residues" evidence="1">
    <location>
        <begin position="244"/>
        <end position="257"/>
    </location>
</feature>
<gene>
    <name evidence="2" type="ORF">AAFF_G00162000</name>
</gene>
<evidence type="ECO:0000256" key="1">
    <source>
        <dbReference type="SAM" id="MobiDB-lite"/>
    </source>
</evidence>
<dbReference type="EMBL" id="JAINUG010000219">
    <property type="protein sequence ID" value="KAJ8387023.1"/>
    <property type="molecule type" value="Genomic_DNA"/>
</dbReference>
<organism evidence="2 3">
    <name type="scientific">Aldrovandia affinis</name>
    <dbReference type="NCBI Taxonomy" id="143900"/>
    <lineage>
        <taxon>Eukaryota</taxon>
        <taxon>Metazoa</taxon>
        <taxon>Chordata</taxon>
        <taxon>Craniata</taxon>
        <taxon>Vertebrata</taxon>
        <taxon>Euteleostomi</taxon>
        <taxon>Actinopterygii</taxon>
        <taxon>Neopterygii</taxon>
        <taxon>Teleostei</taxon>
        <taxon>Notacanthiformes</taxon>
        <taxon>Halosauridae</taxon>
        <taxon>Aldrovandia</taxon>
    </lineage>
</organism>
<comment type="caution">
    <text evidence="2">The sequence shown here is derived from an EMBL/GenBank/DDBJ whole genome shotgun (WGS) entry which is preliminary data.</text>
</comment>
<dbReference type="Proteomes" id="UP001221898">
    <property type="component" value="Unassembled WGS sequence"/>
</dbReference>
<name>A0AAD7RMH1_9TELE</name>
<keyword evidence="3" id="KW-1185">Reference proteome</keyword>
<dbReference type="AlphaFoldDB" id="A0AAD7RMH1"/>
<feature type="region of interest" description="Disordered" evidence="1">
    <location>
        <begin position="200"/>
        <end position="270"/>
    </location>
</feature>
<sequence>MYVTNELKANAFLGAESGRGELSSFVTVMLGWGDVSVYERAVEIVLFHQSAVGNEAAQHGGHHYRRAGKAERKAERKAALHRFTHRPPRHPVQRVSSAPRAAACREREQVEWSPVLGAWLARNIPASPWFCVAQPNPAPLPRMTTAVSHVGSDPGDPPPPPTQYCCPVMRDVIGIVTSYFGWGVDWPLGRQTVEQLVTAECPPPRGADPEMSPRLPARPLTSSSARIPRRSQSAPFSDVCILDDNIKPTRERPRTATERGALSEGEKSTR</sequence>
<evidence type="ECO:0000313" key="3">
    <source>
        <dbReference type="Proteomes" id="UP001221898"/>
    </source>
</evidence>
<reference evidence="2" key="1">
    <citation type="journal article" date="2023" name="Science">
        <title>Genome structures resolve the early diversification of teleost fishes.</title>
        <authorList>
            <person name="Parey E."/>
            <person name="Louis A."/>
            <person name="Montfort J."/>
            <person name="Bouchez O."/>
            <person name="Roques C."/>
            <person name="Iampietro C."/>
            <person name="Lluch J."/>
            <person name="Castinel A."/>
            <person name="Donnadieu C."/>
            <person name="Desvignes T."/>
            <person name="Floi Bucao C."/>
            <person name="Jouanno E."/>
            <person name="Wen M."/>
            <person name="Mejri S."/>
            <person name="Dirks R."/>
            <person name="Jansen H."/>
            <person name="Henkel C."/>
            <person name="Chen W.J."/>
            <person name="Zahm M."/>
            <person name="Cabau C."/>
            <person name="Klopp C."/>
            <person name="Thompson A.W."/>
            <person name="Robinson-Rechavi M."/>
            <person name="Braasch I."/>
            <person name="Lecointre G."/>
            <person name="Bobe J."/>
            <person name="Postlethwait J.H."/>
            <person name="Berthelot C."/>
            <person name="Roest Crollius H."/>
            <person name="Guiguen Y."/>
        </authorList>
    </citation>
    <scope>NUCLEOTIDE SEQUENCE</scope>
    <source>
        <strain evidence="2">NC1722</strain>
    </source>
</reference>